<feature type="transmembrane region" description="Helical" evidence="7">
    <location>
        <begin position="60"/>
        <end position="80"/>
    </location>
</feature>
<evidence type="ECO:0000256" key="5">
    <source>
        <dbReference type="ARBA" id="ARBA00022989"/>
    </source>
</evidence>
<keyword evidence="5 7" id="KW-1133">Transmembrane helix</keyword>
<evidence type="ECO:0000256" key="3">
    <source>
        <dbReference type="ARBA" id="ARBA00022475"/>
    </source>
</evidence>
<keyword evidence="6 7" id="KW-0472">Membrane</keyword>
<reference evidence="9 10" key="1">
    <citation type="submission" date="2016-11" db="EMBL/GenBank/DDBJ databases">
        <authorList>
            <person name="Jaros S."/>
            <person name="Januszkiewicz K."/>
            <person name="Wedrychowicz H."/>
        </authorList>
    </citation>
    <scope>NUCLEOTIDE SEQUENCE [LARGE SCALE GENOMIC DNA]</scope>
    <source>
        <strain evidence="9 10">DSM 43832</strain>
    </source>
</reference>
<feature type="transmembrane region" description="Helical" evidence="7">
    <location>
        <begin position="278"/>
        <end position="297"/>
    </location>
</feature>
<feature type="transmembrane region" description="Helical" evidence="7">
    <location>
        <begin position="92"/>
        <end position="112"/>
    </location>
</feature>
<keyword evidence="10" id="KW-1185">Reference proteome</keyword>
<dbReference type="Proteomes" id="UP000184363">
    <property type="component" value="Unassembled WGS sequence"/>
</dbReference>
<dbReference type="AlphaFoldDB" id="A0A1M6YKC1"/>
<feature type="transmembrane region" description="Helical" evidence="7">
    <location>
        <begin position="185"/>
        <end position="203"/>
    </location>
</feature>
<keyword evidence="3" id="KW-1003">Cell membrane</keyword>
<keyword evidence="2" id="KW-0813">Transport</keyword>
<dbReference type="STRING" id="1848.SAMN05443637_12067"/>
<dbReference type="Gene3D" id="1.20.1250.20">
    <property type="entry name" value="MFS general substrate transporter like domains"/>
    <property type="match status" value="1"/>
</dbReference>
<evidence type="ECO:0000313" key="10">
    <source>
        <dbReference type="Proteomes" id="UP000184363"/>
    </source>
</evidence>
<feature type="transmembrane region" description="Helical" evidence="7">
    <location>
        <begin position="156"/>
        <end position="179"/>
    </location>
</feature>
<sequence length="429" mass="45000">MTASEPRTRLRRVRGVLADTRPLRTPAYRRLWLAAIVTTIGAQLTVVAVPYQLFQLTDSSAWVGLTGLFGLVPLIVFGLWGGAIADVVDRRALMLVTVSGIAVTSLLLFVTAATGVGGPWLVLVLFGVQTAFIAVDQPTRRAVLPRILPEEQLPAANALTMTVFQTGAVVGPLLAGALIPVIGLPALYLIDAIALTATLWASWRLPRMPVDRTSDARPRAGLREIAAGFRYAAMHKVLLVSFLIDIVAMGFGMPRAVFPELAETQFAEPLGSDAALGALYAAIPIGMVVAGLFSGWLSRIRRQGVAVAASIGVWGIGVALFGMTGSIFLAVAFLAIAGAGDLVSSVYRSSMLQSVATDEMRGRMQGVFIVVVAGGPRLADLWHGAAADWIGPGVAAAVGGIATLVAAAAVLVAFPAFWRFRVDEPGAKA</sequence>
<evidence type="ECO:0000313" key="9">
    <source>
        <dbReference type="EMBL" id="SHL18543.1"/>
    </source>
</evidence>
<name>A0A1M6YKC1_PSETH</name>
<dbReference type="InterPro" id="IPR036259">
    <property type="entry name" value="MFS_trans_sf"/>
</dbReference>
<evidence type="ECO:0000256" key="4">
    <source>
        <dbReference type="ARBA" id="ARBA00022692"/>
    </source>
</evidence>
<dbReference type="RefSeq" id="WP_073459451.1">
    <property type="nucleotide sequence ID" value="NZ_CALGVN010000030.1"/>
</dbReference>
<evidence type="ECO:0000256" key="1">
    <source>
        <dbReference type="ARBA" id="ARBA00004429"/>
    </source>
</evidence>
<evidence type="ECO:0000256" key="7">
    <source>
        <dbReference type="SAM" id="Phobius"/>
    </source>
</evidence>
<dbReference type="GO" id="GO:0022857">
    <property type="term" value="F:transmembrane transporter activity"/>
    <property type="evidence" value="ECO:0007669"/>
    <property type="project" value="InterPro"/>
</dbReference>
<dbReference type="PANTHER" id="PTHR23513">
    <property type="entry name" value="INTEGRAL MEMBRANE EFFLUX PROTEIN-RELATED"/>
    <property type="match status" value="1"/>
</dbReference>
<dbReference type="PROSITE" id="PS50850">
    <property type="entry name" value="MFS"/>
    <property type="match status" value="1"/>
</dbReference>
<feature type="transmembrane region" description="Helical" evidence="7">
    <location>
        <begin position="327"/>
        <end position="347"/>
    </location>
</feature>
<feature type="transmembrane region" description="Helical" evidence="7">
    <location>
        <begin position="31"/>
        <end position="54"/>
    </location>
</feature>
<dbReference type="GO" id="GO:0005886">
    <property type="term" value="C:plasma membrane"/>
    <property type="evidence" value="ECO:0007669"/>
    <property type="project" value="UniProtKB-SubCell"/>
</dbReference>
<dbReference type="EMBL" id="FRAP01000020">
    <property type="protein sequence ID" value="SHL18543.1"/>
    <property type="molecule type" value="Genomic_DNA"/>
</dbReference>
<organism evidence="9 10">
    <name type="scientific">Pseudonocardia thermophila</name>
    <dbReference type="NCBI Taxonomy" id="1848"/>
    <lineage>
        <taxon>Bacteria</taxon>
        <taxon>Bacillati</taxon>
        <taxon>Actinomycetota</taxon>
        <taxon>Actinomycetes</taxon>
        <taxon>Pseudonocardiales</taxon>
        <taxon>Pseudonocardiaceae</taxon>
        <taxon>Pseudonocardia</taxon>
    </lineage>
</organism>
<dbReference type="InterPro" id="IPR010290">
    <property type="entry name" value="TM_effector"/>
</dbReference>
<feature type="transmembrane region" description="Helical" evidence="7">
    <location>
        <begin position="304"/>
        <end position="321"/>
    </location>
</feature>
<feature type="domain" description="Major facilitator superfamily (MFS) profile" evidence="8">
    <location>
        <begin position="240"/>
        <end position="429"/>
    </location>
</feature>
<comment type="subcellular location">
    <subcellularLocation>
        <location evidence="1">Cell inner membrane</location>
        <topology evidence="1">Multi-pass membrane protein</topology>
    </subcellularLocation>
</comment>
<dbReference type="Pfam" id="PF05977">
    <property type="entry name" value="MFS_3"/>
    <property type="match status" value="1"/>
</dbReference>
<dbReference type="CDD" id="cd06173">
    <property type="entry name" value="MFS_MefA_like"/>
    <property type="match status" value="1"/>
</dbReference>
<dbReference type="OrthoDB" id="5494559at2"/>
<keyword evidence="4 7" id="KW-0812">Transmembrane</keyword>
<dbReference type="PANTHER" id="PTHR23513:SF9">
    <property type="entry name" value="ENTEROBACTIN EXPORTER ENTS"/>
    <property type="match status" value="1"/>
</dbReference>
<proteinExistence type="predicted"/>
<feature type="transmembrane region" description="Helical" evidence="7">
    <location>
        <begin position="237"/>
        <end position="258"/>
    </location>
</feature>
<evidence type="ECO:0000256" key="6">
    <source>
        <dbReference type="ARBA" id="ARBA00023136"/>
    </source>
</evidence>
<evidence type="ECO:0000256" key="2">
    <source>
        <dbReference type="ARBA" id="ARBA00022448"/>
    </source>
</evidence>
<feature type="transmembrane region" description="Helical" evidence="7">
    <location>
        <begin position="393"/>
        <end position="418"/>
    </location>
</feature>
<gene>
    <name evidence="9" type="ORF">SAMN05443637_12067</name>
</gene>
<protein>
    <submittedName>
        <fullName evidence="9">Transmembrane secretion effector</fullName>
    </submittedName>
</protein>
<feature type="transmembrane region" description="Helical" evidence="7">
    <location>
        <begin position="118"/>
        <end position="135"/>
    </location>
</feature>
<feature type="transmembrane region" description="Helical" evidence="7">
    <location>
        <begin position="367"/>
        <end position="387"/>
    </location>
</feature>
<accession>A0A1M6YKC1</accession>
<evidence type="ECO:0000259" key="8">
    <source>
        <dbReference type="PROSITE" id="PS50850"/>
    </source>
</evidence>
<dbReference type="InterPro" id="IPR020846">
    <property type="entry name" value="MFS_dom"/>
</dbReference>
<dbReference type="SUPFAM" id="SSF103473">
    <property type="entry name" value="MFS general substrate transporter"/>
    <property type="match status" value="1"/>
</dbReference>